<evidence type="ECO:0000256" key="3">
    <source>
        <dbReference type="ARBA" id="ARBA00022980"/>
    </source>
</evidence>
<evidence type="ECO:0000313" key="9">
    <source>
        <dbReference type="Proteomes" id="UP001623592"/>
    </source>
</evidence>
<dbReference type="HAMAP" id="MF_01334">
    <property type="entry name" value="Ribosomal_bL25_CTC"/>
    <property type="match status" value="1"/>
</dbReference>
<dbReference type="PANTHER" id="PTHR33284">
    <property type="entry name" value="RIBOSOMAL PROTEIN L25/GLN-TRNA SYNTHETASE, ANTI-CODON-BINDING DOMAIN-CONTAINING PROTEIN"/>
    <property type="match status" value="1"/>
</dbReference>
<dbReference type="NCBIfam" id="TIGR00731">
    <property type="entry name" value="bL25_bact_ctc"/>
    <property type="match status" value="1"/>
</dbReference>
<sequence length="197" mass="21918">MEDMKAEIRNKHGRSISRRERKSGKIPGVLYSKNVGNIMFDVDESELNNRISIIGEHGFLNIALNGENHKALIKEIQREPVNHKLIHIDLEDLNGNSKIVSEVPVIFEGEDAIKSKGCVTQKFKNSIKVRCTGDNLPNSVVFDVSNMTSGESLRVSDFEFSKEITVVDELDAILLSVSDSGKNYGDVELEDNASIDD</sequence>
<reference evidence="8 9" key="1">
    <citation type="submission" date="2024-11" db="EMBL/GenBank/DDBJ databases">
        <authorList>
            <person name="Heng Y.C."/>
            <person name="Lim A.C.H."/>
            <person name="Lee J.K.Y."/>
            <person name="Kittelmann S."/>
        </authorList>
    </citation>
    <scope>NUCLEOTIDE SEQUENCE [LARGE SCALE GENOMIC DNA]</scope>
    <source>
        <strain evidence="8 9">WILCCON 0114</strain>
    </source>
</reference>
<dbReference type="Proteomes" id="UP001623592">
    <property type="component" value="Unassembled WGS sequence"/>
</dbReference>
<dbReference type="InterPro" id="IPR001021">
    <property type="entry name" value="Ribosomal_bL25_long"/>
</dbReference>
<dbReference type="InterPro" id="IPR037121">
    <property type="entry name" value="Ribosomal_bL25_C"/>
</dbReference>
<dbReference type="PANTHER" id="PTHR33284:SF1">
    <property type="entry name" value="RIBOSOMAL PROTEIN L25_GLN-TRNA SYNTHETASE, ANTI-CODON-BINDING DOMAIN-CONTAINING PROTEIN"/>
    <property type="match status" value="1"/>
</dbReference>
<gene>
    <name evidence="5" type="primary">rplY</name>
    <name evidence="5" type="synonym">ctc</name>
    <name evidence="8" type="ORF">ACJDT4_14950</name>
</gene>
<comment type="caution">
    <text evidence="8">The sequence shown here is derived from an EMBL/GenBank/DDBJ whole genome shotgun (WGS) entry which is preliminary data.</text>
</comment>
<evidence type="ECO:0000256" key="2">
    <source>
        <dbReference type="ARBA" id="ARBA00022884"/>
    </source>
</evidence>
<dbReference type="CDD" id="cd00495">
    <property type="entry name" value="Ribosomal_L25_TL5_CTC"/>
    <property type="match status" value="1"/>
</dbReference>
<keyword evidence="2 5" id="KW-0694">RNA-binding</keyword>
<protein>
    <recommendedName>
        <fullName evidence="5">Large ribosomal subunit protein bL25</fullName>
    </recommendedName>
    <alternativeName>
        <fullName evidence="5">General stress protein CTC</fullName>
    </alternativeName>
</protein>
<dbReference type="InterPro" id="IPR020930">
    <property type="entry name" value="Ribosomal_uL5_bac-type"/>
</dbReference>
<dbReference type="InterPro" id="IPR020056">
    <property type="entry name" value="Rbsml_bL25/Gln-tRNA_synth_N"/>
</dbReference>
<keyword evidence="1 5" id="KW-0699">rRNA-binding</keyword>
<dbReference type="InterPro" id="IPR029751">
    <property type="entry name" value="Ribosomal_L25_dom"/>
</dbReference>
<dbReference type="SUPFAM" id="SSF50715">
    <property type="entry name" value="Ribosomal protein L25-like"/>
    <property type="match status" value="1"/>
</dbReference>
<comment type="function">
    <text evidence="5">This is one of the proteins that binds to the 5S RNA in the ribosome where it forms part of the central protuberance.</text>
</comment>
<comment type="subunit">
    <text evidence="5">Part of the 50S ribosomal subunit; part of the 5S rRNA/L5/L18/L25 subcomplex. Contacts the 5S rRNA. Binds to the 5S rRNA independently of L5 and L18.</text>
</comment>
<dbReference type="EMBL" id="JBJIAA010000012">
    <property type="protein sequence ID" value="MFL0251714.1"/>
    <property type="molecule type" value="Genomic_DNA"/>
</dbReference>
<dbReference type="RefSeq" id="WP_406788365.1">
    <property type="nucleotide sequence ID" value="NZ_JBJIAA010000012.1"/>
</dbReference>
<dbReference type="Pfam" id="PF14693">
    <property type="entry name" value="Ribosomal_TL5_C"/>
    <property type="match status" value="1"/>
</dbReference>
<accession>A0ABW8TLA5</accession>
<keyword evidence="9" id="KW-1185">Reference proteome</keyword>
<feature type="domain" description="Large ribosomal subunit protein bL25 beta" evidence="7">
    <location>
        <begin position="98"/>
        <end position="178"/>
    </location>
</feature>
<evidence type="ECO:0000256" key="4">
    <source>
        <dbReference type="ARBA" id="ARBA00023274"/>
    </source>
</evidence>
<keyword evidence="4 5" id="KW-0687">Ribonucleoprotein</keyword>
<dbReference type="InterPro" id="IPR011035">
    <property type="entry name" value="Ribosomal_bL25/Gln-tRNA_synth"/>
</dbReference>
<feature type="domain" description="Large ribosomal subunit protein bL25 L25" evidence="6">
    <location>
        <begin position="5"/>
        <end position="90"/>
    </location>
</feature>
<evidence type="ECO:0000313" key="8">
    <source>
        <dbReference type="EMBL" id="MFL0251714.1"/>
    </source>
</evidence>
<keyword evidence="3 5" id="KW-0689">Ribosomal protein</keyword>
<evidence type="ECO:0000259" key="7">
    <source>
        <dbReference type="Pfam" id="PF14693"/>
    </source>
</evidence>
<dbReference type="GO" id="GO:0005840">
    <property type="term" value="C:ribosome"/>
    <property type="evidence" value="ECO:0007669"/>
    <property type="project" value="UniProtKB-KW"/>
</dbReference>
<evidence type="ECO:0000259" key="6">
    <source>
        <dbReference type="Pfam" id="PF01386"/>
    </source>
</evidence>
<organism evidence="8 9">
    <name type="scientific">Clostridium neuense</name>
    <dbReference type="NCBI Taxonomy" id="1728934"/>
    <lineage>
        <taxon>Bacteria</taxon>
        <taxon>Bacillati</taxon>
        <taxon>Bacillota</taxon>
        <taxon>Clostridia</taxon>
        <taxon>Eubacteriales</taxon>
        <taxon>Clostridiaceae</taxon>
        <taxon>Clostridium</taxon>
    </lineage>
</organism>
<dbReference type="Gene3D" id="2.170.120.20">
    <property type="entry name" value="Ribosomal protein L25, beta domain"/>
    <property type="match status" value="1"/>
</dbReference>
<evidence type="ECO:0000256" key="5">
    <source>
        <dbReference type="HAMAP-Rule" id="MF_01334"/>
    </source>
</evidence>
<evidence type="ECO:0000256" key="1">
    <source>
        <dbReference type="ARBA" id="ARBA00022730"/>
    </source>
</evidence>
<comment type="similarity">
    <text evidence="5">Belongs to the bacterial ribosomal protein bL25 family. CTC subfamily.</text>
</comment>
<dbReference type="Gene3D" id="2.40.240.10">
    <property type="entry name" value="Ribosomal Protein L25, Chain P"/>
    <property type="match status" value="1"/>
</dbReference>
<name>A0ABW8TLA5_9CLOT</name>
<proteinExistence type="inferred from homology"/>
<dbReference type="Pfam" id="PF01386">
    <property type="entry name" value="Ribosomal_L25p"/>
    <property type="match status" value="1"/>
</dbReference>
<dbReference type="InterPro" id="IPR020057">
    <property type="entry name" value="Ribosomal_bL25_b-dom"/>
</dbReference>